<dbReference type="InterPro" id="IPR003593">
    <property type="entry name" value="AAA+_ATPase"/>
</dbReference>
<evidence type="ECO:0000256" key="2">
    <source>
        <dbReference type="ARBA" id="ARBA00022741"/>
    </source>
</evidence>
<dbReference type="PANTHER" id="PTHR42939">
    <property type="entry name" value="ABC TRANSPORTER ATP-BINDING PROTEIN ALBC-RELATED"/>
    <property type="match status" value="1"/>
</dbReference>
<keyword evidence="6" id="KW-1185">Reference proteome</keyword>
<evidence type="ECO:0000256" key="3">
    <source>
        <dbReference type="ARBA" id="ARBA00022840"/>
    </source>
</evidence>
<dbReference type="InterPro" id="IPR003439">
    <property type="entry name" value="ABC_transporter-like_ATP-bd"/>
</dbReference>
<dbReference type="InterPro" id="IPR027417">
    <property type="entry name" value="P-loop_NTPase"/>
</dbReference>
<sequence>MIEISNVSKTFGGKNKAVDNISLVIPDGEIIGFLGPNGAGKTTTIKMITGILNSDSGSIKINGIDISEEPIKAKKQFGFVPDSPDMFLRLKGIEYLNFMADVYEVPSQDRKPKIDNLAERFSMAEALFDQIQSYSHGMRQKIVLMGVLLHEPSVWILDEPMTGLDPKSSFILKEMMREHAAKSKTVFFSTHVLEVAEKICDKVAIINKGKILFYGSIEEMRQHFKGDESLENMFLELVENE</sequence>
<reference evidence="5 6" key="1">
    <citation type="submission" date="2021-10" db="EMBL/GenBank/DDBJ databases">
        <title>Lutispora strain m25 sp. nov., a thermophilic, non-spore-forming bacterium isolated from a lab-scale methanogenic bioreactor digesting anaerobic sludge.</title>
        <authorList>
            <person name="El Houari A."/>
            <person name="Mcdonald J."/>
        </authorList>
    </citation>
    <scope>NUCLEOTIDE SEQUENCE [LARGE SCALE GENOMIC DNA]</scope>
    <source>
        <strain evidence="6">m25</strain>
    </source>
</reference>
<evidence type="ECO:0000259" key="4">
    <source>
        <dbReference type="PROSITE" id="PS50893"/>
    </source>
</evidence>
<keyword evidence="1" id="KW-0813">Transport</keyword>
<dbReference type="PROSITE" id="PS50893">
    <property type="entry name" value="ABC_TRANSPORTER_2"/>
    <property type="match status" value="1"/>
</dbReference>
<comment type="caution">
    <text evidence="5">The sequence shown here is derived from an EMBL/GenBank/DDBJ whole genome shotgun (WGS) entry which is preliminary data.</text>
</comment>
<dbReference type="CDD" id="cd03230">
    <property type="entry name" value="ABC_DR_subfamily_A"/>
    <property type="match status" value="1"/>
</dbReference>
<dbReference type="InterPro" id="IPR051782">
    <property type="entry name" value="ABC_Transporter_VariousFunc"/>
</dbReference>
<dbReference type="Pfam" id="PF00005">
    <property type="entry name" value="ABC_tran"/>
    <property type="match status" value="1"/>
</dbReference>
<evidence type="ECO:0000256" key="1">
    <source>
        <dbReference type="ARBA" id="ARBA00022448"/>
    </source>
</evidence>
<dbReference type="Gene3D" id="3.40.50.300">
    <property type="entry name" value="P-loop containing nucleotide triphosphate hydrolases"/>
    <property type="match status" value="1"/>
</dbReference>
<keyword evidence="3 5" id="KW-0067">ATP-binding</keyword>
<accession>A0ABT1NBB5</accession>
<dbReference type="PANTHER" id="PTHR42939:SF1">
    <property type="entry name" value="ABC TRANSPORTER ATP-BINDING PROTEIN ALBC-RELATED"/>
    <property type="match status" value="1"/>
</dbReference>
<keyword evidence="2" id="KW-0547">Nucleotide-binding</keyword>
<dbReference type="SUPFAM" id="SSF52540">
    <property type="entry name" value="P-loop containing nucleoside triphosphate hydrolases"/>
    <property type="match status" value="1"/>
</dbReference>
<evidence type="ECO:0000313" key="6">
    <source>
        <dbReference type="Proteomes" id="UP001651880"/>
    </source>
</evidence>
<evidence type="ECO:0000313" key="5">
    <source>
        <dbReference type="EMBL" id="MCQ1528532.1"/>
    </source>
</evidence>
<dbReference type="SMART" id="SM00382">
    <property type="entry name" value="AAA"/>
    <property type="match status" value="1"/>
</dbReference>
<protein>
    <submittedName>
        <fullName evidence="5">ABC transporter ATP-binding protein</fullName>
    </submittedName>
</protein>
<feature type="domain" description="ABC transporter" evidence="4">
    <location>
        <begin position="2"/>
        <end position="233"/>
    </location>
</feature>
<organism evidence="5 6">
    <name type="scientific">Lutispora saccharofermentans</name>
    <dbReference type="NCBI Taxonomy" id="3024236"/>
    <lineage>
        <taxon>Bacteria</taxon>
        <taxon>Bacillati</taxon>
        <taxon>Bacillota</taxon>
        <taxon>Clostridia</taxon>
        <taxon>Lutisporales</taxon>
        <taxon>Lutisporaceae</taxon>
        <taxon>Lutispora</taxon>
    </lineage>
</organism>
<gene>
    <name evidence="5" type="ORF">LJD61_03090</name>
</gene>
<dbReference type="Proteomes" id="UP001651880">
    <property type="component" value="Unassembled WGS sequence"/>
</dbReference>
<dbReference type="RefSeq" id="WP_255226054.1">
    <property type="nucleotide sequence ID" value="NZ_JAJEKE010000002.1"/>
</dbReference>
<proteinExistence type="predicted"/>
<dbReference type="EMBL" id="JAJEKE010000002">
    <property type="protein sequence ID" value="MCQ1528532.1"/>
    <property type="molecule type" value="Genomic_DNA"/>
</dbReference>
<name>A0ABT1NBB5_9FIRM</name>
<dbReference type="GO" id="GO:0005524">
    <property type="term" value="F:ATP binding"/>
    <property type="evidence" value="ECO:0007669"/>
    <property type="project" value="UniProtKB-KW"/>
</dbReference>